<dbReference type="STRING" id="1763535.LPB072_12480"/>
<feature type="transmembrane region" description="Helical" evidence="1">
    <location>
        <begin position="164"/>
        <end position="189"/>
    </location>
</feature>
<reference evidence="2 5" key="2">
    <citation type="submission" date="2016-10" db="EMBL/GenBank/DDBJ databases">
        <title>Hydorgenophaga sp. LPB0072 isolated from gastropod.</title>
        <authorList>
            <person name="Kim E."/>
            <person name="Yi H."/>
        </authorList>
    </citation>
    <scope>NUCLEOTIDE SEQUENCE [LARGE SCALE GENOMIC DNA]</scope>
    <source>
        <strain evidence="2 5">LPB0072</strain>
    </source>
</reference>
<gene>
    <name evidence="2" type="ORF">LPB072_12480</name>
    <name evidence="3" type="ORF">LPB72_11100</name>
</gene>
<dbReference type="KEGG" id="hyl:LPB072_12480"/>
<evidence type="ECO:0000313" key="4">
    <source>
        <dbReference type="Proteomes" id="UP000185657"/>
    </source>
</evidence>
<dbReference type="EMBL" id="CP017476">
    <property type="protein sequence ID" value="AOW13546.1"/>
    <property type="molecule type" value="Genomic_DNA"/>
</dbReference>
<evidence type="ECO:0000313" key="2">
    <source>
        <dbReference type="EMBL" id="AOW13546.1"/>
    </source>
</evidence>
<proteinExistence type="predicted"/>
<evidence type="ECO:0000256" key="1">
    <source>
        <dbReference type="SAM" id="Phobius"/>
    </source>
</evidence>
<reference evidence="3 4" key="1">
    <citation type="submission" date="2016-02" db="EMBL/GenBank/DDBJ databases">
        <title>Draft genome sequence of Hydrogenophaga sp. LPB0072.</title>
        <authorList>
            <person name="Shin S.-K."/>
            <person name="Yi H."/>
        </authorList>
    </citation>
    <scope>NUCLEOTIDE SEQUENCE [LARGE SCALE GENOMIC DNA]</scope>
    <source>
        <strain evidence="3 4">LPB0072</strain>
    </source>
</reference>
<evidence type="ECO:0008006" key="6">
    <source>
        <dbReference type="Google" id="ProtNLM"/>
    </source>
</evidence>
<evidence type="ECO:0000313" key="3">
    <source>
        <dbReference type="EMBL" id="OAD41839.1"/>
    </source>
</evidence>
<keyword evidence="4" id="KW-1185">Reference proteome</keyword>
<feature type="transmembrane region" description="Helical" evidence="1">
    <location>
        <begin position="74"/>
        <end position="99"/>
    </location>
</feature>
<keyword evidence="1" id="KW-1133">Transmembrane helix</keyword>
<organism evidence="2 5">
    <name type="scientific">Hydrogenophaga crassostreae</name>
    <dbReference type="NCBI Taxonomy" id="1763535"/>
    <lineage>
        <taxon>Bacteria</taxon>
        <taxon>Pseudomonadati</taxon>
        <taxon>Pseudomonadota</taxon>
        <taxon>Betaproteobacteria</taxon>
        <taxon>Burkholderiales</taxon>
        <taxon>Comamonadaceae</taxon>
        <taxon>Hydrogenophaga</taxon>
    </lineage>
</organism>
<evidence type="ECO:0000313" key="5">
    <source>
        <dbReference type="Proteomes" id="UP000185680"/>
    </source>
</evidence>
<name>A0A167HWS0_9BURK</name>
<dbReference type="EMBL" id="LVWD01000013">
    <property type="protein sequence ID" value="OAD41839.1"/>
    <property type="molecule type" value="Genomic_DNA"/>
</dbReference>
<feature type="transmembrane region" description="Helical" evidence="1">
    <location>
        <begin position="195"/>
        <end position="215"/>
    </location>
</feature>
<keyword evidence="1" id="KW-0812">Transmembrane</keyword>
<protein>
    <recommendedName>
        <fullName evidence="6">TVP38/TMEM64 family membrane protein</fullName>
    </recommendedName>
</protein>
<dbReference type="Proteomes" id="UP000185680">
    <property type="component" value="Chromosome"/>
</dbReference>
<sequence length="217" mass="22991">MQTLVKRWRWAFVIAMYLTLLSGGWLIGQHLFEFAAIDVRPGNEPMVHRLILIAMLVFVFASAVPFVPGAEVGFALLMVLGARVALLVYAGMVIALLLAFMVGRLVPALSIASALAACGFLRAQRLVLRLAPLDANARLALLVDGAPRRIVPFLLRHRHLGLMALLNLPGNSLVGGGGGIALCAGMSGLFHLPGFLAAILLAAAPVPLIFLFGLAQG</sequence>
<dbReference type="RefSeq" id="WP_066090194.1">
    <property type="nucleotide sequence ID" value="NZ_CP017476.1"/>
</dbReference>
<accession>A0A167HWS0</accession>
<feature type="transmembrane region" description="Helical" evidence="1">
    <location>
        <begin position="7"/>
        <end position="27"/>
    </location>
</feature>
<feature type="transmembrane region" description="Helical" evidence="1">
    <location>
        <begin position="105"/>
        <end position="123"/>
    </location>
</feature>
<dbReference type="AlphaFoldDB" id="A0A167HWS0"/>
<feature type="transmembrane region" description="Helical" evidence="1">
    <location>
        <begin position="47"/>
        <end position="67"/>
    </location>
</feature>
<dbReference type="Proteomes" id="UP000185657">
    <property type="component" value="Unassembled WGS sequence"/>
</dbReference>
<keyword evidence="1" id="KW-0472">Membrane</keyword>